<gene>
    <name evidence="1" type="ORF">K503DRAFT_644863</name>
</gene>
<feature type="non-terminal residue" evidence="1">
    <location>
        <position position="64"/>
    </location>
</feature>
<evidence type="ECO:0000313" key="1">
    <source>
        <dbReference type="EMBL" id="OAX32667.1"/>
    </source>
</evidence>
<name>A0A1B7MJ84_9AGAM</name>
<protein>
    <submittedName>
        <fullName evidence="1">Uncharacterized protein</fullName>
    </submittedName>
</protein>
<dbReference type="OrthoDB" id="2986975at2759"/>
<dbReference type="InParanoid" id="A0A1B7MJ84"/>
<feature type="non-terminal residue" evidence="1">
    <location>
        <position position="1"/>
    </location>
</feature>
<reference evidence="1 2" key="1">
    <citation type="submission" date="2016-06" db="EMBL/GenBank/DDBJ databases">
        <title>Comparative genomics of the ectomycorrhizal sister species Rhizopogon vinicolor and Rhizopogon vesiculosus (Basidiomycota: Boletales) reveals a divergence of the mating type B locus.</title>
        <authorList>
            <consortium name="DOE Joint Genome Institute"/>
            <person name="Mujic A.B."/>
            <person name="Kuo A."/>
            <person name="Tritt A."/>
            <person name="Lipzen A."/>
            <person name="Chen C."/>
            <person name="Johnson J."/>
            <person name="Sharma A."/>
            <person name="Barry K."/>
            <person name="Grigoriev I.V."/>
            <person name="Spatafora J.W."/>
        </authorList>
    </citation>
    <scope>NUCLEOTIDE SEQUENCE [LARGE SCALE GENOMIC DNA]</scope>
    <source>
        <strain evidence="1 2">AM-OR11-026</strain>
    </source>
</reference>
<dbReference type="AlphaFoldDB" id="A0A1B7MJ84"/>
<keyword evidence="2" id="KW-1185">Reference proteome</keyword>
<sequence length="64" mass="7319">VTATYTSTDYRSQGQTISHVLVDIAPPPTGGLNLFNLYVALSRKLIREDDRLQTLDEHTSEWWQ</sequence>
<accession>A0A1B7MJ84</accession>
<dbReference type="STRING" id="1314800.A0A1B7MJ84"/>
<proteinExistence type="predicted"/>
<dbReference type="Proteomes" id="UP000092154">
    <property type="component" value="Unassembled WGS sequence"/>
</dbReference>
<dbReference type="EMBL" id="KV448945">
    <property type="protein sequence ID" value="OAX32667.1"/>
    <property type="molecule type" value="Genomic_DNA"/>
</dbReference>
<evidence type="ECO:0000313" key="2">
    <source>
        <dbReference type="Proteomes" id="UP000092154"/>
    </source>
</evidence>
<organism evidence="1 2">
    <name type="scientific">Rhizopogon vinicolor AM-OR11-026</name>
    <dbReference type="NCBI Taxonomy" id="1314800"/>
    <lineage>
        <taxon>Eukaryota</taxon>
        <taxon>Fungi</taxon>
        <taxon>Dikarya</taxon>
        <taxon>Basidiomycota</taxon>
        <taxon>Agaricomycotina</taxon>
        <taxon>Agaricomycetes</taxon>
        <taxon>Agaricomycetidae</taxon>
        <taxon>Boletales</taxon>
        <taxon>Suillineae</taxon>
        <taxon>Rhizopogonaceae</taxon>
        <taxon>Rhizopogon</taxon>
    </lineage>
</organism>